<reference evidence="2" key="1">
    <citation type="submission" date="2014-09" db="EMBL/GenBank/DDBJ databases">
        <authorList>
            <person name="Magalhaes I.L.F."/>
            <person name="Oliveira U."/>
            <person name="Santos F.R."/>
            <person name="Vidigal T.H.D.A."/>
            <person name="Brescovit A.D."/>
            <person name="Santos A.J."/>
        </authorList>
    </citation>
    <scope>NUCLEOTIDE SEQUENCE</scope>
    <source>
        <tissue evidence="2">Shoot tissue taken approximately 20 cm above the soil surface</tissue>
    </source>
</reference>
<feature type="compositionally biased region" description="Polar residues" evidence="1">
    <location>
        <begin position="1"/>
        <end position="25"/>
    </location>
</feature>
<name>A0A0A9PVB1_ARUDO</name>
<dbReference type="AlphaFoldDB" id="A0A0A9PVB1"/>
<feature type="region of interest" description="Disordered" evidence="1">
    <location>
        <begin position="1"/>
        <end position="43"/>
    </location>
</feature>
<reference evidence="2" key="2">
    <citation type="journal article" date="2015" name="Data Brief">
        <title>Shoot transcriptome of the giant reed, Arundo donax.</title>
        <authorList>
            <person name="Barrero R.A."/>
            <person name="Guerrero F.D."/>
            <person name="Moolhuijzen P."/>
            <person name="Goolsby J.A."/>
            <person name="Tidwell J."/>
            <person name="Bellgard S.E."/>
            <person name="Bellgard M.I."/>
        </authorList>
    </citation>
    <scope>NUCLEOTIDE SEQUENCE</scope>
    <source>
        <tissue evidence="2">Shoot tissue taken approximately 20 cm above the soil surface</tissue>
    </source>
</reference>
<dbReference type="EMBL" id="GBRH01279787">
    <property type="protein sequence ID" value="JAD18108.1"/>
    <property type="molecule type" value="Transcribed_RNA"/>
</dbReference>
<evidence type="ECO:0000256" key="1">
    <source>
        <dbReference type="SAM" id="MobiDB-lite"/>
    </source>
</evidence>
<protein>
    <submittedName>
        <fullName evidence="2">Uncharacterized protein</fullName>
    </submittedName>
</protein>
<sequence length="58" mass="6233">MPSCSPSLKSRSPGTSVYTPSSCARSRQRNARGGISTAAAGFGEGTEETAALRWNWWR</sequence>
<accession>A0A0A9PVB1</accession>
<proteinExistence type="predicted"/>
<organism evidence="2">
    <name type="scientific">Arundo donax</name>
    <name type="common">Giant reed</name>
    <name type="synonym">Donax arundinaceus</name>
    <dbReference type="NCBI Taxonomy" id="35708"/>
    <lineage>
        <taxon>Eukaryota</taxon>
        <taxon>Viridiplantae</taxon>
        <taxon>Streptophyta</taxon>
        <taxon>Embryophyta</taxon>
        <taxon>Tracheophyta</taxon>
        <taxon>Spermatophyta</taxon>
        <taxon>Magnoliopsida</taxon>
        <taxon>Liliopsida</taxon>
        <taxon>Poales</taxon>
        <taxon>Poaceae</taxon>
        <taxon>PACMAD clade</taxon>
        <taxon>Arundinoideae</taxon>
        <taxon>Arundineae</taxon>
        <taxon>Arundo</taxon>
    </lineage>
</organism>
<evidence type="ECO:0000313" key="2">
    <source>
        <dbReference type="EMBL" id="JAD18108.1"/>
    </source>
</evidence>